<dbReference type="EMBL" id="MN740594">
    <property type="protein sequence ID" value="QHS78061.1"/>
    <property type="molecule type" value="Genomic_DNA"/>
</dbReference>
<proteinExistence type="predicted"/>
<name>A0A6C0AFE4_9ZZZZ</name>
<reference evidence="1" key="1">
    <citation type="journal article" date="2020" name="Nature">
        <title>Giant virus diversity and host interactions through global metagenomics.</title>
        <authorList>
            <person name="Schulz F."/>
            <person name="Roux S."/>
            <person name="Paez-Espino D."/>
            <person name="Jungbluth S."/>
            <person name="Walsh D.A."/>
            <person name="Denef V.J."/>
            <person name="McMahon K.D."/>
            <person name="Konstantinidis K.T."/>
            <person name="Eloe-Fadrosh E.A."/>
            <person name="Kyrpides N.C."/>
            <person name="Woyke T."/>
        </authorList>
    </citation>
    <scope>NUCLEOTIDE SEQUENCE</scope>
    <source>
        <strain evidence="1">GVMAG-S-1021933-23</strain>
    </source>
</reference>
<accession>A0A6C0AFE4</accession>
<protein>
    <submittedName>
        <fullName evidence="1">Uncharacterized protein</fullName>
    </submittedName>
</protein>
<dbReference type="AlphaFoldDB" id="A0A6C0AFE4"/>
<organism evidence="1">
    <name type="scientific">viral metagenome</name>
    <dbReference type="NCBI Taxonomy" id="1070528"/>
    <lineage>
        <taxon>unclassified sequences</taxon>
        <taxon>metagenomes</taxon>
        <taxon>organismal metagenomes</taxon>
    </lineage>
</organism>
<sequence length="191" mass="22888">MSFPFSAQGTNKVTNFEIEKENNYYNFFYSNKKLNVNEAAAIALEKELEKYSFITKDTIKQLKKDVLKMKNLKYLNSKYLSASLVLLLYNNYKIDSNLFDLTNKDLELFKKNEYKGNNDEFVAIYANLLDILGKDKFENLTKVKEQILIYCVSFNNINQEDEQENYYEDKEYNISEEFEEYNRYEEDEDEY</sequence>
<evidence type="ECO:0000313" key="1">
    <source>
        <dbReference type="EMBL" id="QHS78061.1"/>
    </source>
</evidence>